<gene>
    <name evidence="2" type="ORF">L3X38_010406</name>
</gene>
<comment type="caution">
    <text evidence="2">The sequence shown here is derived from an EMBL/GenBank/DDBJ whole genome shotgun (WGS) entry which is preliminary data.</text>
</comment>
<dbReference type="Pfam" id="PF14244">
    <property type="entry name" value="Retrotran_gag_3"/>
    <property type="match status" value="1"/>
</dbReference>
<dbReference type="PANTHER" id="PTHR37610">
    <property type="entry name" value="CCHC-TYPE DOMAIN-CONTAINING PROTEIN"/>
    <property type="match status" value="1"/>
</dbReference>
<evidence type="ECO:0000259" key="1">
    <source>
        <dbReference type="Pfam" id="PF14244"/>
    </source>
</evidence>
<evidence type="ECO:0000313" key="3">
    <source>
        <dbReference type="Proteomes" id="UP001054821"/>
    </source>
</evidence>
<dbReference type="Proteomes" id="UP001054821">
    <property type="component" value="Chromosome 2"/>
</dbReference>
<protein>
    <recommendedName>
        <fullName evidence="1">Retrotransposon Copia-like N-terminal domain-containing protein</fullName>
    </recommendedName>
</protein>
<dbReference type="AlphaFoldDB" id="A0AAD4ZEE6"/>
<keyword evidence="3" id="KW-1185">Reference proteome</keyword>
<dbReference type="EMBL" id="JAJFAZ020000002">
    <property type="protein sequence ID" value="KAI5342531.1"/>
    <property type="molecule type" value="Genomic_DNA"/>
</dbReference>
<name>A0AAD4ZEE6_PRUDU</name>
<sequence>MGDSSGTFKVEPSSPYYINNSDHPGLIIVPKPLNGDNYATWRRFMTVSLNAKNKLGFVDGTLKKPSLESNPDEHAVWMCCNDMVFSWVNTLDLEISDSIIYCTTAREI</sequence>
<reference evidence="2 3" key="1">
    <citation type="journal article" date="2022" name="G3 (Bethesda)">
        <title>Whole-genome sequence and methylome profiling of the almond [Prunus dulcis (Mill.) D.A. Webb] cultivar 'Nonpareil'.</title>
        <authorList>
            <person name="D'Amico-Willman K.M."/>
            <person name="Ouma W.Z."/>
            <person name="Meulia T."/>
            <person name="Sideli G.M."/>
            <person name="Gradziel T.M."/>
            <person name="Fresnedo-Ramirez J."/>
        </authorList>
    </citation>
    <scope>NUCLEOTIDE SEQUENCE [LARGE SCALE GENOMIC DNA]</scope>
    <source>
        <strain evidence="2">Clone GOH B32 T37-40</strain>
    </source>
</reference>
<organism evidence="2 3">
    <name type="scientific">Prunus dulcis</name>
    <name type="common">Almond</name>
    <name type="synonym">Amygdalus dulcis</name>
    <dbReference type="NCBI Taxonomy" id="3755"/>
    <lineage>
        <taxon>Eukaryota</taxon>
        <taxon>Viridiplantae</taxon>
        <taxon>Streptophyta</taxon>
        <taxon>Embryophyta</taxon>
        <taxon>Tracheophyta</taxon>
        <taxon>Spermatophyta</taxon>
        <taxon>Magnoliopsida</taxon>
        <taxon>eudicotyledons</taxon>
        <taxon>Gunneridae</taxon>
        <taxon>Pentapetalae</taxon>
        <taxon>rosids</taxon>
        <taxon>fabids</taxon>
        <taxon>Rosales</taxon>
        <taxon>Rosaceae</taxon>
        <taxon>Amygdaloideae</taxon>
        <taxon>Amygdaleae</taxon>
        <taxon>Prunus</taxon>
    </lineage>
</organism>
<proteinExistence type="predicted"/>
<feature type="domain" description="Retrotransposon Copia-like N-terminal" evidence="1">
    <location>
        <begin position="20"/>
        <end position="66"/>
    </location>
</feature>
<accession>A0AAD4ZEE6</accession>
<evidence type="ECO:0000313" key="2">
    <source>
        <dbReference type="EMBL" id="KAI5342531.1"/>
    </source>
</evidence>
<dbReference type="InterPro" id="IPR029472">
    <property type="entry name" value="Copia-like_N"/>
</dbReference>
<dbReference type="PANTHER" id="PTHR37610:SF100">
    <property type="entry name" value="COPIA-LIKE POLYPROTEIN_RETROTRANSPOSON"/>
    <property type="match status" value="1"/>
</dbReference>